<dbReference type="PRINTS" id="PR00081">
    <property type="entry name" value="GDHRDH"/>
</dbReference>
<dbReference type="InterPro" id="IPR036291">
    <property type="entry name" value="NAD(P)-bd_dom_sf"/>
</dbReference>
<gene>
    <name evidence="5" type="ORF">B0T11DRAFT_338855</name>
</gene>
<dbReference type="Proteomes" id="UP000813385">
    <property type="component" value="Unassembled WGS sequence"/>
</dbReference>
<keyword evidence="4" id="KW-1133">Transmembrane helix</keyword>
<reference evidence="5" key="1">
    <citation type="journal article" date="2021" name="Nat. Commun.">
        <title>Genetic determinants of endophytism in the Arabidopsis root mycobiome.</title>
        <authorList>
            <person name="Mesny F."/>
            <person name="Miyauchi S."/>
            <person name="Thiergart T."/>
            <person name="Pickel B."/>
            <person name="Atanasova L."/>
            <person name="Karlsson M."/>
            <person name="Huettel B."/>
            <person name="Barry K.W."/>
            <person name="Haridas S."/>
            <person name="Chen C."/>
            <person name="Bauer D."/>
            <person name="Andreopoulos W."/>
            <person name="Pangilinan J."/>
            <person name="LaButti K."/>
            <person name="Riley R."/>
            <person name="Lipzen A."/>
            <person name="Clum A."/>
            <person name="Drula E."/>
            <person name="Henrissat B."/>
            <person name="Kohler A."/>
            <person name="Grigoriev I.V."/>
            <person name="Martin F.M."/>
            <person name="Hacquard S."/>
        </authorList>
    </citation>
    <scope>NUCLEOTIDE SEQUENCE</scope>
    <source>
        <strain evidence="5">MPI-CAGE-AT-0016</strain>
    </source>
</reference>
<evidence type="ECO:0000313" key="6">
    <source>
        <dbReference type="Proteomes" id="UP000813385"/>
    </source>
</evidence>
<keyword evidence="2" id="KW-0521">NADP</keyword>
<keyword evidence="6" id="KW-1185">Reference proteome</keyword>
<evidence type="ECO:0000256" key="4">
    <source>
        <dbReference type="SAM" id="Phobius"/>
    </source>
</evidence>
<evidence type="ECO:0000256" key="2">
    <source>
        <dbReference type="ARBA" id="ARBA00022857"/>
    </source>
</evidence>
<comment type="similarity">
    <text evidence="1">Belongs to the short-chain dehydrogenases/reductases (SDR) family.</text>
</comment>
<dbReference type="InterPro" id="IPR002347">
    <property type="entry name" value="SDR_fam"/>
</dbReference>
<sequence length="321" mass="34371">MDTSSTPLVARDALSTPATVGVAVGCTVGALLVMAFAVFTHKALNFRTLNNGVNANFHWKHEIVLITGGAGGIGGETVKYLAQKGTKIVVLDIIPMTYPAPPNVYYYKCDLTKYENVLEVAEKIRLQVGNPTVIIANAGICRGQPILHAAKRDISLTFEVNTLGLLWTIKTFLPSLVANNHGHLLIVASQTAFITSAGVTDYCASKAAALSIYEGVHSEMKHIYNAPAVRVSCISPSHVKTGMFTGIKSVPGMTSLTPESIAKTIGDILYSGFAHNIMIPKSAYASKLARIMPEWFRITAQDIAAGAFKTLTPHDPMAKSQ</sequence>
<evidence type="ECO:0000256" key="3">
    <source>
        <dbReference type="ARBA" id="ARBA00023002"/>
    </source>
</evidence>
<dbReference type="PANTHER" id="PTHR24322">
    <property type="entry name" value="PKSB"/>
    <property type="match status" value="1"/>
</dbReference>
<dbReference type="Gene3D" id="3.40.50.720">
    <property type="entry name" value="NAD(P)-binding Rossmann-like Domain"/>
    <property type="match status" value="1"/>
</dbReference>
<dbReference type="OrthoDB" id="10253736at2759"/>
<keyword evidence="4" id="KW-0472">Membrane</keyword>
<protein>
    <submittedName>
        <fullName evidence="5">Uncharacterized protein</fullName>
    </submittedName>
</protein>
<dbReference type="InterPro" id="IPR020904">
    <property type="entry name" value="Sc_DH/Rdtase_CS"/>
</dbReference>
<proteinExistence type="inferred from homology"/>
<dbReference type="Pfam" id="PF00106">
    <property type="entry name" value="adh_short"/>
    <property type="match status" value="1"/>
</dbReference>
<dbReference type="EMBL" id="JAGPXD010000003">
    <property type="protein sequence ID" value="KAH7361933.1"/>
    <property type="molecule type" value="Genomic_DNA"/>
</dbReference>
<dbReference type="PANTHER" id="PTHR24322:SF736">
    <property type="entry name" value="RETINOL DEHYDROGENASE 10"/>
    <property type="match status" value="1"/>
</dbReference>
<dbReference type="AlphaFoldDB" id="A0A8K0X407"/>
<organism evidence="5 6">
    <name type="scientific">Plectosphaerella cucumerina</name>
    <dbReference type="NCBI Taxonomy" id="40658"/>
    <lineage>
        <taxon>Eukaryota</taxon>
        <taxon>Fungi</taxon>
        <taxon>Dikarya</taxon>
        <taxon>Ascomycota</taxon>
        <taxon>Pezizomycotina</taxon>
        <taxon>Sordariomycetes</taxon>
        <taxon>Hypocreomycetidae</taxon>
        <taxon>Glomerellales</taxon>
        <taxon>Plectosphaerellaceae</taxon>
        <taxon>Plectosphaerella</taxon>
    </lineage>
</organism>
<dbReference type="GO" id="GO:0016616">
    <property type="term" value="F:oxidoreductase activity, acting on the CH-OH group of donors, NAD or NADP as acceptor"/>
    <property type="evidence" value="ECO:0007669"/>
    <property type="project" value="TreeGrafter"/>
</dbReference>
<evidence type="ECO:0000256" key="1">
    <source>
        <dbReference type="ARBA" id="ARBA00006484"/>
    </source>
</evidence>
<evidence type="ECO:0000313" key="5">
    <source>
        <dbReference type="EMBL" id="KAH7361933.1"/>
    </source>
</evidence>
<name>A0A8K0X407_9PEZI</name>
<dbReference type="PROSITE" id="PS00061">
    <property type="entry name" value="ADH_SHORT"/>
    <property type="match status" value="1"/>
</dbReference>
<dbReference type="SUPFAM" id="SSF51735">
    <property type="entry name" value="NAD(P)-binding Rossmann-fold domains"/>
    <property type="match status" value="1"/>
</dbReference>
<feature type="transmembrane region" description="Helical" evidence="4">
    <location>
        <begin position="20"/>
        <end position="39"/>
    </location>
</feature>
<keyword evidence="4" id="KW-0812">Transmembrane</keyword>
<accession>A0A8K0X407</accession>
<comment type="caution">
    <text evidence="5">The sequence shown here is derived from an EMBL/GenBank/DDBJ whole genome shotgun (WGS) entry which is preliminary data.</text>
</comment>
<keyword evidence="3" id="KW-0560">Oxidoreductase</keyword>